<dbReference type="OrthoDB" id="2143665at2"/>
<reference evidence="1 2" key="1">
    <citation type="journal article" date="2019" name="Int. J. Syst. Evol. Microbiol.">
        <title>Lactobacillus salitolerans sp. nov., a novel lactic acid bacterium isolated from spent mushroom substrates.</title>
        <authorList>
            <person name="Tohno M."/>
            <person name="Tanizawa Y."/>
            <person name="Kojima Y."/>
            <person name="Sakamoto M."/>
            <person name="Nakamura Y."/>
            <person name="Ohkuma M."/>
            <person name="Kobayashi H."/>
        </authorList>
    </citation>
    <scope>NUCLEOTIDE SEQUENCE [LARGE SCALE GENOMIC DNA]</scope>
    <source>
        <strain evidence="1 2">YK43</strain>
    </source>
</reference>
<keyword evidence="2" id="KW-1185">Reference proteome</keyword>
<comment type="caution">
    <text evidence="1">The sequence shown here is derived from an EMBL/GenBank/DDBJ whole genome shotgun (WGS) entry which is preliminary data.</text>
</comment>
<accession>A0A401IUG2</accession>
<dbReference type="Proteomes" id="UP000286848">
    <property type="component" value="Unassembled WGS sequence"/>
</dbReference>
<protein>
    <submittedName>
        <fullName evidence="1">Phage tail protein</fullName>
    </submittedName>
</protein>
<sequence length="204" mass="21796">MANVGLKMLTVALFDDKTGKIITGDDGLSETGILEIDNRYFGSTQANMTNLEGSVNKVSGNNMVQWSYVNPAAPQVDVIVNNLDTDIKNKLLGRKGDGKGGYVFSGTKPTVGLLVNTQKIDRSADIYFGFRRTNMSSATVNVGTDTDQAITMSTDALTFTALGVPEWNDGQPFKDWVSDGTDFDKDAMLADVFPGYAAGGDAGK</sequence>
<organism evidence="1 2">
    <name type="scientific">Ligilactobacillus salitolerans</name>
    <dbReference type="NCBI Taxonomy" id="1808352"/>
    <lineage>
        <taxon>Bacteria</taxon>
        <taxon>Bacillati</taxon>
        <taxon>Bacillota</taxon>
        <taxon>Bacilli</taxon>
        <taxon>Lactobacillales</taxon>
        <taxon>Lactobacillaceae</taxon>
        <taxon>Ligilactobacillus</taxon>
    </lineage>
</organism>
<dbReference type="EMBL" id="BFFP01000028">
    <property type="protein sequence ID" value="GBG95190.1"/>
    <property type="molecule type" value="Genomic_DNA"/>
</dbReference>
<proteinExistence type="predicted"/>
<dbReference type="Pfam" id="PF04630">
    <property type="entry name" value="Phage_TTP_1"/>
    <property type="match status" value="1"/>
</dbReference>
<dbReference type="AlphaFoldDB" id="A0A401IUG2"/>
<name>A0A401IUG2_9LACO</name>
<evidence type="ECO:0000313" key="2">
    <source>
        <dbReference type="Proteomes" id="UP000286848"/>
    </source>
</evidence>
<gene>
    <name evidence="1" type="ORF">LFYK43_16490</name>
</gene>
<dbReference type="InterPro" id="IPR006724">
    <property type="entry name" value="Phage_TTP"/>
</dbReference>
<dbReference type="RefSeq" id="WP_124977285.1">
    <property type="nucleotide sequence ID" value="NZ_BFFP01000028.1"/>
</dbReference>
<evidence type="ECO:0000313" key="1">
    <source>
        <dbReference type="EMBL" id="GBG95190.1"/>
    </source>
</evidence>